<dbReference type="Pfam" id="PF01189">
    <property type="entry name" value="Methyltr_RsmB-F"/>
    <property type="match status" value="1"/>
</dbReference>
<dbReference type="GO" id="GO:0008168">
    <property type="term" value="F:methyltransferase activity"/>
    <property type="evidence" value="ECO:0007669"/>
    <property type="project" value="UniProtKB-KW"/>
</dbReference>
<dbReference type="PANTHER" id="PTHR22807:SF53">
    <property type="entry name" value="RIBOSOMAL RNA SMALL SUBUNIT METHYLTRANSFERASE B-RELATED"/>
    <property type="match status" value="1"/>
</dbReference>
<dbReference type="CDD" id="cd02440">
    <property type="entry name" value="AdoMet_MTases"/>
    <property type="match status" value="1"/>
</dbReference>
<reference evidence="8" key="1">
    <citation type="journal article" date="2019" name="Int. J. Syst. Evol. Microbiol.">
        <title>The Global Catalogue of Microorganisms (GCM) 10K type strain sequencing project: providing services to taxonomists for standard genome sequencing and annotation.</title>
        <authorList>
            <consortium name="The Broad Institute Genomics Platform"/>
            <consortium name="The Broad Institute Genome Sequencing Center for Infectious Disease"/>
            <person name="Wu L."/>
            <person name="Ma J."/>
        </authorList>
    </citation>
    <scope>NUCLEOTIDE SEQUENCE [LARGE SCALE GENOMIC DNA]</scope>
    <source>
        <strain evidence="8">CECT 7956</strain>
    </source>
</reference>
<feature type="binding site" evidence="5">
    <location>
        <position position="270"/>
    </location>
    <ligand>
        <name>S-adenosyl-L-methionine</name>
        <dbReference type="ChEBI" id="CHEBI:59789"/>
    </ligand>
</feature>
<comment type="caution">
    <text evidence="7">The sequence shown here is derived from an EMBL/GenBank/DDBJ whole genome shotgun (WGS) entry which is preliminary data.</text>
</comment>
<feature type="active site" description="Nucleophile" evidence="5">
    <location>
        <position position="367"/>
    </location>
</feature>
<dbReference type="EMBL" id="JBHRYQ010000001">
    <property type="protein sequence ID" value="MFC3809636.1"/>
    <property type="molecule type" value="Genomic_DNA"/>
</dbReference>
<name>A0ABV7YRZ7_9BACT</name>
<evidence type="ECO:0000256" key="4">
    <source>
        <dbReference type="ARBA" id="ARBA00022884"/>
    </source>
</evidence>
<feature type="domain" description="SAM-dependent MTase RsmB/NOP-type" evidence="6">
    <location>
        <begin position="156"/>
        <end position="414"/>
    </location>
</feature>
<dbReference type="EC" id="2.1.1.-" evidence="7"/>
<dbReference type="InterPro" id="IPR029063">
    <property type="entry name" value="SAM-dependent_MTases_sf"/>
</dbReference>
<comment type="similarity">
    <text evidence="5">Belongs to the class I-like SAM-binding methyltransferase superfamily. RsmB/NOP family.</text>
</comment>
<protein>
    <submittedName>
        <fullName evidence="7">RsmB/NOP family class I SAM-dependent RNA methyltransferase</fullName>
        <ecNumber evidence="7">2.1.1.-</ecNumber>
    </submittedName>
</protein>
<evidence type="ECO:0000313" key="7">
    <source>
        <dbReference type="EMBL" id="MFC3809636.1"/>
    </source>
</evidence>
<keyword evidence="4 5" id="KW-0694">RNA-binding</keyword>
<sequence>MKKNEQKGHNQESRKLYFPVVEGVLKALKEIFNENKKADKVISGVLKSNPKWGAKDRAFIAENTYEIVRNWRLIKYCAGLGDLKVNEERHFLDILAAWFVLRNEDISNLHFAKNTDVNGIWNRYEDAQKDRKLKYSFTNWMDEKLSKETRINWDEEVEAMHVQADVYLRVNTLRISADELIDLLKKQGVYTKKVPGVPSALVLEKRHNVFSLEEFKKGLFEVQDAGSQMIVDFLEVSPGQRVVDACAGAGGKALQIASYMQNKGKVIAMDIEEYKLVELKKRAKRNGADTIETRLIDAKVIKRLHDSADRLLLDVPCSGLGVLKRNPDAKWKLQPEFIEEIKVVQQEILQNYSKMLKPGGQMVYATCSVLSEENEDQVQKFISNNPDFEFVREQRLTPAVEGFDGFYMALIKRK</sequence>
<dbReference type="PRINTS" id="PR02008">
    <property type="entry name" value="RCMTFAMILY"/>
</dbReference>
<feature type="binding site" evidence="5">
    <location>
        <position position="314"/>
    </location>
    <ligand>
        <name>S-adenosyl-L-methionine</name>
        <dbReference type="ChEBI" id="CHEBI:59789"/>
    </ligand>
</feature>
<dbReference type="Gene3D" id="3.30.70.1170">
    <property type="entry name" value="Sun protein, domain 3"/>
    <property type="match status" value="1"/>
</dbReference>
<keyword evidence="8" id="KW-1185">Reference proteome</keyword>
<feature type="binding site" evidence="5">
    <location>
        <position position="297"/>
    </location>
    <ligand>
        <name>S-adenosyl-L-methionine</name>
        <dbReference type="ChEBI" id="CHEBI:59789"/>
    </ligand>
</feature>
<dbReference type="Gene3D" id="3.40.50.150">
    <property type="entry name" value="Vaccinia Virus protein VP39"/>
    <property type="match status" value="1"/>
</dbReference>
<organism evidence="7 8">
    <name type="scientific">Lacihabitans lacunae</name>
    <dbReference type="NCBI Taxonomy" id="1028214"/>
    <lineage>
        <taxon>Bacteria</taxon>
        <taxon>Pseudomonadati</taxon>
        <taxon>Bacteroidota</taxon>
        <taxon>Cytophagia</taxon>
        <taxon>Cytophagales</taxon>
        <taxon>Leadbetterellaceae</taxon>
        <taxon>Lacihabitans</taxon>
    </lineage>
</organism>
<proteinExistence type="inferred from homology"/>
<dbReference type="SUPFAM" id="SSF53335">
    <property type="entry name" value="S-adenosyl-L-methionine-dependent methyltransferases"/>
    <property type="match status" value="1"/>
</dbReference>
<evidence type="ECO:0000256" key="2">
    <source>
        <dbReference type="ARBA" id="ARBA00022679"/>
    </source>
</evidence>
<keyword evidence="2 5" id="KW-0808">Transferase</keyword>
<dbReference type="PANTHER" id="PTHR22807">
    <property type="entry name" value="NOP2 YEAST -RELATED NOL1/NOP2/FMU SUN DOMAIN-CONTAINING"/>
    <property type="match status" value="1"/>
</dbReference>
<dbReference type="InterPro" id="IPR001678">
    <property type="entry name" value="MeTrfase_RsmB-F_NOP2_dom"/>
</dbReference>
<evidence type="ECO:0000259" key="6">
    <source>
        <dbReference type="PROSITE" id="PS51686"/>
    </source>
</evidence>
<evidence type="ECO:0000256" key="1">
    <source>
        <dbReference type="ARBA" id="ARBA00022603"/>
    </source>
</evidence>
<evidence type="ECO:0000256" key="3">
    <source>
        <dbReference type="ARBA" id="ARBA00022691"/>
    </source>
</evidence>
<dbReference type="RefSeq" id="WP_379834953.1">
    <property type="nucleotide sequence ID" value="NZ_JBHRYQ010000001.1"/>
</dbReference>
<accession>A0ABV7YRZ7</accession>
<gene>
    <name evidence="7" type="ORF">ACFOOI_03135</name>
</gene>
<evidence type="ECO:0000256" key="5">
    <source>
        <dbReference type="PROSITE-ProRule" id="PRU01023"/>
    </source>
</evidence>
<dbReference type="PROSITE" id="PS51686">
    <property type="entry name" value="SAM_MT_RSMB_NOP"/>
    <property type="match status" value="1"/>
</dbReference>
<dbReference type="Pfam" id="PF22458">
    <property type="entry name" value="RsmF-B_ferredox"/>
    <property type="match status" value="1"/>
</dbReference>
<dbReference type="GO" id="GO:0032259">
    <property type="term" value="P:methylation"/>
    <property type="evidence" value="ECO:0007669"/>
    <property type="project" value="UniProtKB-KW"/>
</dbReference>
<dbReference type="Proteomes" id="UP001595616">
    <property type="component" value="Unassembled WGS sequence"/>
</dbReference>
<evidence type="ECO:0000313" key="8">
    <source>
        <dbReference type="Proteomes" id="UP001595616"/>
    </source>
</evidence>
<comment type="caution">
    <text evidence="5">Lacks conserved residue(s) required for the propagation of feature annotation.</text>
</comment>
<keyword evidence="3 5" id="KW-0949">S-adenosyl-L-methionine</keyword>
<dbReference type="InterPro" id="IPR049560">
    <property type="entry name" value="MeTrfase_RsmB-F_NOP2_cat"/>
</dbReference>
<keyword evidence="1 5" id="KW-0489">Methyltransferase</keyword>
<dbReference type="InterPro" id="IPR023267">
    <property type="entry name" value="RCMT"/>
</dbReference>
<dbReference type="InterPro" id="IPR054728">
    <property type="entry name" value="RsmB-like_ferredoxin"/>
</dbReference>